<evidence type="ECO:0000313" key="3">
    <source>
        <dbReference type="Proteomes" id="UP000682733"/>
    </source>
</evidence>
<feature type="non-terminal residue" evidence="2">
    <location>
        <position position="1"/>
    </location>
</feature>
<sequence length="286" mass="33865">MAHEDKFRPIFDQFGVFRFNDIHTFKPFANDTSILNKILCLFNKYISVSDNGHVDIRPRLLTYLEQVSMYLSDGFKHYKIQWDLATDALKQFGSIIYGDTSIRYLTNNFDRLLIDNNFRGFACRELPGHYLPCFTLSNMFLWFNESSSTFDNVYMCEANFLFIQDNFLSRLIMKAWITCSLDLTCLMPPELIVSQELTTKCDKFQMFDTAIRHRYDQSAMGIILTFFFQQGERMFGKNDPAPYDMYTSIQDSIVHTQRSKPERYFPKRKTFFEKILSFTSLIWKSF</sequence>
<dbReference type="PANTHER" id="PTHR31389:SF4">
    <property type="entry name" value="LD39211P"/>
    <property type="match status" value="1"/>
</dbReference>
<dbReference type="EMBL" id="CAJOBA010034981">
    <property type="protein sequence ID" value="CAF3995853.1"/>
    <property type="molecule type" value="Genomic_DNA"/>
</dbReference>
<dbReference type="PANTHER" id="PTHR31389">
    <property type="entry name" value="LD39211P"/>
    <property type="match status" value="1"/>
</dbReference>
<dbReference type="Proteomes" id="UP000677228">
    <property type="component" value="Unassembled WGS sequence"/>
</dbReference>
<name>A0A8S2NAD6_9BILA</name>
<dbReference type="Proteomes" id="UP000682733">
    <property type="component" value="Unassembled WGS sequence"/>
</dbReference>
<organism evidence="2 3">
    <name type="scientific">Didymodactylos carnosus</name>
    <dbReference type="NCBI Taxonomy" id="1234261"/>
    <lineage>
        <taxon>Eukaryota</taxon>
        <taxon>Metazoa</taxon>
        <taxon>Spiralia</taxon>
        <taxon>Gnathifera</taxon>
        <taxon>Rotifera</taxon>
        <taxon>Eurotatoria</taxon>
        <taxon>Bdelloidea</taxon>
        <taxon>Philodinida</taxon>
        <taxon>Philodinidae</taxon>
        <taxon>Didymodactylos</taxon>
    </lineage>
</organism>
<accession>A0A8S2NAD6</accession>
<gene>
    <name evidence="1" type="ORF">OVA965_LOCUS23234</name>
    <name evidence="2" type="ORF">TMI583_LOCUS23953</name>
</gene>
<comment type="caution">
    <text evidence="2">The sequence shown here is derived from an EMBL/GenBank/DDBJ whole genome shotgun (WGS) entry which is preliminary data.</text>
</comment>
<reference evidence="2" key="1">
    <citation type="submission" date="2021-02" db="EMBL/GenBank/DDBJ databases">
        <authorList>
            <person name="Nowell W R."/>
        </authorList>
    </citation>
    <scope>NUCLEOTIDE SEQUENCE</scope>
</reference>
<proteinExistence type="predicted"/>
<dbReference type="AlphaFoldDB" id="A0A8S2NAD6"/>
<evidence type="ECO:0000313" key="2">
    <source>
        <dbReference type="EMBL" id="CAF3995853.1"/>
    </source>
</evidence>
<dbReference type="EMBL" id="CAJNOK010013451">
    <property type="protein sequence ID" value="CAF1184633.1"/>
    <property type="molecule type" value="Genomic_DNA"/>
</dbReference>
<evidence type="ECO:0000313" key="1">
    <source>
        <dbReference type="EMBL" id="CAF1184633.1"/>
    </source>
</evidence>
<protein>
    <submittedName>
        <fullName evidence="2">Uncharacterized protein</fullName>
    </submittedName>
</protein>